<keyword evidence="3" id="KW-1185">Reference proteome</keyword>
<dbReference type="InterPro" id="IPR029058">
    <property type="entry name" value="AB_hydrolase_fold"/>
</dbReference>
<organism evidence="2 3">
    <name type="scientific">Cyclotella atomus</name>
    <dbReference type="NCBI Taxonomy" id="382360"/>
    <lineage>
        <taxon>Eukaryota</taxon>
        <taxon>Sar</taxon>
        <taxon>Stramenopiles</taxon>
        <taxon>Ochrophyta</taxon>
        <taxon>Bacillariophyta</taxon>
        <taxon>Coscinodiscophyceae</taxon>
        <taxon>Thalassiosirophycidae</taxon>
        <taxon>Stephanodiscales</taxon>
        <taxon>Stephanodiscaceae</taxon>
        <taxon>Cyclotella</taxon>
    </lineage>
</organism>
<dbReference type="Proteomes" id="UP001530400">
    <property type="component" value="Unassembled WGS sequence"/>
</dbReference>
<dbReference type="EMBL" id="JALLPJ020001001">
    <property type="protein sequence ID" value="KAL3778180.1"/>
    <property type="molecule type" value="Genomic_DNA"/>
</dbReference>
<feature type="domain" description="AB hydrolase-1" evidence="1">
    <location>
        <begin position="109"/>
        <end position="277"/>
    </location>
</feature>
<dbReference type="Pfam" id="PF12697">
    <property type="entry name" value="Abhydrolase_6"/>
    <property type="match status" value="1"/>
</dbReference>
<name>A0ABD3NPU1_9STRA</name>
<dbReference type="PANTHER" id="PTHR42886:SF42">
    <property type="entry name" value="ALPHA_BETA-HYDROLASES SUPERFAMILY PROTEIN"/>
    <property type="match status" value="1"/>
</dbReference>
<evidence type="ECO:0000259" key="1">
    <source>
        <dbReference type="Pfam" id="PF12697"/>
    </source>
</evidence>
<gene>
    <name evidence="2" type="ORF">ACHAWO_000553</name>
</gene>
<dbReference type="SUPFAM" id="SSF53474">
    <property type="entry name" value="alpha/beta-Hydrolases"/>
    <property type="match status" value="1"/>
</dbReference>
<proteinExistence type="predicted"/>
<dbReference type="InterPro" id="IPR000073">
    <property type="entry name" value="AB_hydrolase_1"/>
</dbReference>
<comment type="caution">
    <text evidence="2">The sequence shown here is derived from an EMBL/GenBank/DDBJ whole genome shotgun (WGS) entry which is preliminary data.</text>
</comment>
<evidence type="ECO:0000313" key="3">
    <source>
        <dbReference type="Proteomes" id="UP001530400"/>
    </source>
</evidence>
<dbReference type="PANTHER" id="PTHR42886">
    <property type="entry name" value="RE40534P-RELATED"/>
    <property type="match status" value="1"/>
</dbReference>
<reference evidence="2 3" key="1">
    <citation type="submission" date="2024-10" db="EMBL/GenBank/DDBJ databases">
        <title>Updated reference genomes for cyclostephanoid diatoms.</title>
        <authorList>
            <person name="Roberts W.R."/>
            <person name="Alverson A.J."/>
        </authorList>
    </citation>
    <scope>NUCLEOTIDE SEQUENCE [LARGE SCALE GENOMIC DNA]</scope>
    <source>
        <strain evidence="2 3">AJA010-31</strain>
    </source>
</reference>
<dbReference type="AlphaFoldDB" id="A0ABD3NPU1"/>
<dbReference type="Gene3D" id="3.40.50.1820">
    <property type="entry name" value="alpha/beta hydrolase"/>
    <property type="match status" value="1"/>
</dbReference>
<accession>A0ABD3NPU1</accession>
<protein>
    <recommendedName>
        <fullName evidence="1">AB hydrolase-1 domain-containing protein</fullName>
    </recommendedName>
</protein>
<sequence length="396" mass="42957">MMTAIRVPSRRLAASLSLAFIAIAASRITAFEIPFPQTGAQIRSSIVSSDVLATSSPSLPVPITQTVKLSSGTSAEIITCRPKVLSPNFLESIFRTDGNKSNKKPVLAFLHGSFHASWCWAEHYMPFFAERGYECVSLSLQGTGGTPAIPQGSKKVQISSHVADFDAFLKGLSSKSSNNLGLELGDNPQVVLIGHSFGGLTNMKWLEKYYSSSDRADVNLAGVGLLCSVPPSGNGPMTLRYLLRSFKDSYKITVGFAMKKAIVDKTLCRELFFGGDEVESGISDEQLEKYQSHFERDTVATIDLKDLAGKLPSKLVDKKSGKAPFADDLRSLALKPFVLGATGDFIVDKEGVIETCKYMGLDVQEDVKMIDSPHDVMLGAKWMNGAEAILKWIEGV</sequence>
<evidence type="ECO:0000313" key="2">
    <source>
        <dbReference type="EMBL" id="KAL3778180.1"/>
    </source>
</evidence>